<keyword evidence="1" id="KW-0472">Membrane</keyword>
<protein>
    <submittedName>
        <fullName evidence="2">Uncharacterized protein</fullName>
    </submittedName>
</protein>
<keyword evidence="1" id="KW-1133">Transmembrane helix</keyword>
<keyword evidence="1" id="KW-0812">Transmembrane</keyword>
<organism evidence="2 3">
    <name type="scientific">Erwinia phage KEY</name>
    <dbReference type="NCBI Taxonomy" id="2821255"/>
    <lineage>
        <taxon>Viruses</taxon>
        <taxon>Duplodnaviria</taxon>
        <taxon>Heunggongvirae</taxon>
        <taxon>Uroviricota</taxon>
        <taxon>Caudoviricetes</taxon>
        <taxon>Demerecviridae</taxon>
        <taxon>Keyvirus</taxon>
        <taxon>Keyvirus key</taxon>
    </lineage>
</organism>
<feature type="transmembrane region" description="Helical" evidence="1">
    <location>
        <begin position="21"/>
        <end position="42"/>
    </location>
</feature>
<evidence type="ECO:0000313" key="3">
    <source>
        <dbReference type="Proteomes" id="UP001215551"/>
    </source>
</evidence>
<sequence length="75" mass="8230">MALSLIDKLNSNTIGINLRDSLLFILPIALLVNLVYTVALAVTNTPISGTYDGSVPYMYYELFLATFGARNIETD</sequence>
<dbReference type="EMBL" id="MZ616364">
    <property type="protein sequence ID" value="QYC51628.1"/>
    <property type="molecule type" value="Genomic_DNA"/>
</dbReference>
<evidence type="ECO:0000256" key="1">
    <source>
        <dbReference type="SAM" id="Phobius"/>
    </source>
</evidence>
<gene>
    <name evidence="2" type="ORF">key_137</name>
</gene>
<proteinExistence type="predicted"/>
<keyword evidence="3" id="KW-1185">Reference proteome</keyword>
<dbReference type="Proteomes" id="UP001215551">
    <property type="component" value="Segment"/>
</dbReference>
<accession>A0AAE8BG23</accession>
<evidence type="ECO:0000313" key="2">
    <source>
        <dbReference type="EMBL" id="QYC51628.1"/>
    </source>
</evidence>
<reference evidence="3" key="1">
    <citation type="journal article" date="2023" name="Virus Res">
        <title>Broad-host-range lytic Erwinia phage Key with exopolysaccharide degrading activity.</title>
        <authorList>
            <person name="Zlatohurska M."/>
            <person name="Gorb T."/>
            <person name="Romaniuk L."/>
            <person name="Shenderovska N."/>
            <person name="Faidiuk Y."/>
            <person name="Zhuminska G."/>
            <person name="Hubar Y."/>
            <person name="Hubar O."/>
            <person name="Kropinski A.M."/>
            <person name="Kushkina A."/>
            <person name="Tovkach F."/>
        </authorList>
    </citation>
    <scope>NUCLEOTIDE SEQUENCE [LARGE SCALE GENOMIC DNA]</scope>
</reference>
<name>A0AAE8BG23_9CAUD</name>